<evidence type="ECO:0000313" key="12">
    <source>
        <dbReference type="Proteomes" id="UP000821866"/>
    </source>
</evidence>
<dbReference type="SUPFAM" id="SSF51735">
    <property type="entry name" value="NAD(P)-binding Rossmann-fold domains"/>
    <property type="match status" value="2"/>
</dbReference>
<dbReference type="EMBL" id="JABSTU010000002">
    <property type="protein sequence ID" value="KAH8038197.1"/>
    <property type="molecule type" value="Genomic_DNA"/>
</dbReference>
<dbReference type="InterPro" id="IPR049391">
    <property type="entry name" value="FAS_pseudo-KR"/>
</dbReference>
<evidence type="ECO:0000256" key="9">
    <source>
        <dbReference type="PROSITE-ProRule" id="PRU01363"/>
    </source>
</evidence>
<dbReference type="CDD" id="cd05195">
    <property type="entry name" value="enoyl_red"/>
    <property type="match status" value="2"/>
</dbReference>
<evidence type="ECO:0000256" key="8">
    <source>
        <dbReference type="ARBA" id="ARBA00023268"/>
    </source>
</evidence>
<dbReference type="PROSITE" id="PS52019">
    <property type="entry name" value="PKS_MFAS_DH"/>
    <property type="match status" value="1"/>
</dbReference>
<dbReference type="Gene3D" id="3.40.50.150">
    <property type="entry name" value="Vaccinia Virus protein VP39"/>
    <property type="match status" value="1"/>
</dbReference>
<evidence type="ECO:0000256" key="5">
    <source>
        <dbReference type="ARBA" id="ARBA00023002"/>
    </source>
</evidence>
<dbReference type="GO" id="GO:0004312">
    <property type="term" value="F:fatty acid synthase activity"/>
    <property type="evidence" value="ECO:0007669"/>
    <property type="project" value="TreeGrafter"/>
</dbReference>
<feature type="region of interest" description="N-terminal hotdog fold" evidence="9">
    <location>
        <begin position="1"/>
        <end position="109"/>
    </location>
</feature>
<dbReference type="GO" id="GO:0006633">
    <property type="term" value="P:fatty acid biosynthetic process"/>
    <property type="evidence" value="ECO:0007669"/>
    <property type="project" value="UniProtKB-KW"/>
</dbReference>
<evidence type="ECO:0000256" key="4">
    <source>
        <dbReference type="ARBA" id="ARBA00022857"/>
    </source>
</evidence>
<dbReference type="PANTHER" id="PTHR43775">
    <property type="entry name" value="FATTY ACID SYNTHASE"/>
    <property type="match status" value="1"/>
</dbReference>
<keyword evidence="1" id="KW-0596">Phosphopantetheine</keyword>
<evidence type="ECO:0000256" key="2">
    <source>
        <dbReference type="ARBA" id="ARBA00022516"/>
    </source>
</evidence>
<dbReference type="SMART" id="SM00829">
    <property type="entry name" value="PKS_ER"/>
    <property type="match status" value="1"/>
</dbReference>
<proteinExistence type="predicted"/>
<protein>
    <recommendedName>
        <fullName evidence="10">PKS/mFAS DH domain-containing protein</fullName>
    </recommendedName>
</protein>
<dbReference type="PANTHER" id="PTHR43775:SF7">
    <property type="entry name" value="FATTY ACID SYNTHASE"/>
    <property type="match status" value="1"/>
</dbReference>
<feature type="domain" description="PKS/mFAS DH" evidence="10">
    <location>
        <begin position="1"/>
        <end position="302"/>
    </location>
</feature>
<keyword evidence="3" id="KW-0276">Fatty acid metabolism</keyword>
<dbReference type="InterPro" id="IPR029063">
    <property type="entry name" value="SAM-dependent_MTases_sf"/>
</dbReference>
<evidence type="ECO:0000256" key="6">
    <source>
        <dbReference type="ARBA" id="ARBA00023098"/>
    </source>
</evidence>
<feature type="active site" description="Proton donor; for dehydratase activity" evidence="9">
    <location>
        <position position="207"/>
    </location>
</feature>
<feature type="active site" description="Proton acceptor; for dehydratase activity" evidence="9">
    <location>
        <position position="22"/>
    </location>
</feature>
<keyword evidence="6" id="KW-0443">Lipid metabolism</keyword>
<evidence type="ECO:0000259" key="10">
    <source>
        <dbReference type="PROSITE" id="PS52019"/>
    </source>
</evidence>
<keyword evidence="8" id="KW-0511">Multifunctional enzyme</keyword>
<sequence length="878" mass="96991">MAEDIVEIDIEANEADRYLSGHQVDGRNLYPAMGYLVLVWKSVAKRMGMPIDQVPVVFEDVSFRQASLLPKNGCVRFLVNVLRLTGEFEVATAGAAVATGRVRVIEEGERLLVIDPPCVPGDSVDYELQAQDVYKELRLRGYGYHGAFQGILKADIDSLDVIYDGYQKTCRAGGVVVKGLRNTLFERRLIQQVPQLEKYHFVPYIDDDEMKEQRYRSVKEYVKNSTDNDSLLNVLLTLSKGTSIPTYLASSVRSLLHDRRKCLERDILNTALFTEDPLRCLLDVVLENTGFGVVQVLELAAKKNSLLLAPWALQWLSLQDIRFKIKYAILHPSPEDLAPNHVPDGASIVKYDSSSAPQKRIRDAELTIVVRGVFDTNSNTNSLLKHLSQCKEKSFVLLSQRTELTPAEMFLSSADGTAFRRHSDDEVIAAFKARGLLLVGLKSNSLSSLLLFRNCSTASEICKQAVITVKNSGFKWVEKLRKKVLEYDMKPDGENIWILAQDAGTSGILGLTNNLIEETGGRRVRCVFDATPNGSNDVFDFSPSNLNYADALQQDLLMNVSRNGQWGSYKYLSFTSDDLQKTTTTYAFLNIRSRGDLSSFHWCESPLSYASLSSIIANGGMLCDVYCAPLNFHDILLATGKIAPEALPGKWAFSDCVMGLEFSGRDDQGRRIMCMARSQGIATVAIADPDFTWDVPETWTLEDACTVPIAYTTAYYALIMRGNMRPGETVLVHSGSGGVGQAAIAIALSMGCTVYTTVGKWAFSDCVMGLEFSGRDDQGRRIMCMARSQGIATVAIADPDFTWDVPETWTLENACTVPIAYSTAYYALIMRGNMRPGETVLVHSGSGGVGQAAIAIALSMGCTVYTTVGKWHQCLFHL</sequence>
<dbReference type="GO" id="GO:0016491">
    <property type="term" value="F:oxidoreductase activity"/>
    <property type="evidence" value="ECO:0007669"/>
    <property type="project" value="UniProtKB-KW"/>
</dbReference>
<dbReference type="InterPro" id="IPR042104">
    <property type="entry name" value="PKS_dehydratase_sf"/>
</dbReference>
<evidence type="ECO:0000256" key="7">
    <source>
        <dbReference type="ARBA" id="ARBA00023160"/>
    </source>
</evidence>
<dbReference type="InterPro" id="IPR011032">
    <property type="entry name" value="GroES-like_sf"/>
</dbReference>
<name>A0A9J6EVI3_RHIMP</name>
<evidence type="ECO:0000256" key="3">
    <source>
        <dbReference type="ARBA" id="ARBA00022832"/>
    </source>
</evidence>
<keyword evidence="7" id="KW-0275">Fatty acid biosynthesis</keyword>
<keyword evidence="2" id="KW-0444">Lipid biosynthesis</keyword>
<dbReference type="AlphaFoldDB" id="A0A9J6EVI3"/>
<reference evidence="11" key="1">
    <citation type="journal article" date="2020" name="Cell">
        <title>Large-Scale Comparative Analyses of Tick Genomes Elucidate Their Genetic Diversity and Vector Capacities.</title>
        <authorList>
            <consortium name="Tick Genome and Microbiome Consortium (TIGMIC)"/>
            <person name="Jia N."/>
            <person name="Wang J."/>
            <person name="Shi W."/>
            <person name="Du L."/>
            <person name="Sun Y."/>
            <person name="Zhan W."/>
            <person name="Jiang J.F."/>
            <person name="Wang Q."/>
            <person name="Zhang B."/>
            <person name="Ji P."/>
            <person name="Bell-Sakyi L."/>
            <person name="Cui X.M."/>
            <person name="Yuan T.T."/>
            <person name="Jiang B.G."/>
            <person name="Yang W.F."/>
            <person name="Lam T.T."/>
            <person name="Chang Q.C."/>
            <person name="Ding S.J."/>
            <person name="Wang X.J."/>
            <person name="Zhu J.G."/>
            <person name="Ruan X.D."/>
            <person name="Zhao L."/>
            <person name="Wei J.T."/>
            <person name="Ye R.Z."/>
            <person name="Que T.C."/>
            <person name="Du C.H."/>
            <person name="Zhou Y.H."/>
            <person name="Cheng J.X."/>
            <person name="Dai P.F."/>
            <person name="Guo W.B."/>
            <person name="Han X.H."/>
            <person name="Huang E.J."/>
            <person name="Li L.F."/>
            <person name="Wei W."/>
            <person name="Gao Y.C."/>
            <person name="Liu J.Z."/>
            <person name="Shao H.Z."/>
            <person name="Wang X."/>
            <person name="Wang C.C."/>
            <person name="Yang T.C."/>
            <person name="Huo Q.B."/>
            <person name="Li W."/>
            <person name="Chen H.Y."/>
            <person name="Chen S.E."/>
            <person name="Zhou L.G."/>
            <person name="Ni X.B."/>
            <person name="Tian J.H."/>
            <person name="Sheng Y."/>
            <person name="Liu T."/>
            <person name="Pan Y.S."/>
            <person name="Xia L.Y."/>
            <person name="Li J."/>
            <person name="Zhao F."/>
            <person name="Cao W.C."/>
        </authorList>
    </citation>
    <scope>NUCLEOTIDE SEQUENCE</scope>
    <source>
        <strain evidence="11">Rmic-2018</strain>
    </source>
</reference>
<dbReference type="SUPFAM" id="SSF50129">
    <property type="entry name" value="GroES-like"/>
    <property type="match status" value="1"/>
</dbReference>
<accession>A0A9J6EVI3</accession>
<feature type="region of interest" description="C-terminal hotdog fold" evidence="9">
    <location>
        <begin position="124"/>
        <end position="302"/>
    </location>
</feature>
<dbReference type="InterPro" id="IPR036291">
    <property type="entry name" value="NAD(P)-bd_dom_sf"/>
</dbReference>
<dbReference type="Gene3D" id="3.90.180.10">
    <property type="entry name" value="Medium-chain alcohol dehydrogenases, catalytic domain"/>
    <property type="match status" value="2"/>
</dbReference>
<dbReference type="InterPro" id="IPR020843">
    <property type="entry name" value="ER"/>
</dbReference>
<dbReference type="Proteomes" id="UP000821866">
    <property type="component" value="Chromosome 10"/>
</dbReference>
<gene>
    <name evidence="11" type="ORF">HPB51_024728</name>
</gene>
<keyword evidence="4" id="KW-0521">NADP</keyword>
<dbReference type="Gene3D" id="3.40.50.720">
    <property type="entry name" value="NAD(P)-binding Rossmann-like Domain"/>
    <property type="match status" value="1"/>
</dbReference>
<comment type="caution">
    <text evidence="11">The sequence shown here is derived from an EMBL/GenBank/DDBJ whole genome shotgun (WGS) entry which is preliminary data.</text>
</comment>
<organism evidence="11 12">
    <name type="scientific">Rhipicephalus microplus</name>
    <name type="common">Cattle tick</name>
    <name type="synonym">Boophilus microplus</name>
    <dbReference type="NCBI Taxonomy" id="6941"/>
    <lineage>
        <taxon>Eukaryota</taxon>
        <taxon>Metazoa</taxon>
        <taxon>Ecdysozoa</taxon>
        <taxon>Arthropoda</taxon>
        <taxon>Chelicerata</taxon>
        <taxon>Arachnida</taxon>
        <taxon>Acari</taxon>
        <taxon>Parasitiformes</taxon>
        <taxon>Ixodida</taxon>
        <taxon>Ixodoidea</taxon>
        <taxon>Ixodidae</taxon>
        <taxon>Rhipicephalinae</taxon>
        <taxon>Rhipicephalus</taxon>
        <taxon>Boophilus</taxon>
    </lineage>
</organism>
<dbReference type="VEuPathDB" id="VectorBase:LOC119179104"/>
<keyword evidence="12" id="KW-1185">Reference proteome</keyword>
<evidence type="ECO:0000256" key="1">
    <source>
        <dbReference type="ARBA" id="ARBA00022450"/>
    </source>
</evidence>
<keyword evidence="5" id="KW-0560">Oxidoreductase</keyword>
<dbReference type="Pfam" id="PF21149">
    <property type="entry name" value="FAS_pseudo-KR"/>
    <property type="match status" value="1"/>
</dbReference>
<dbReference type="VEuPathDB" id="VectorBase:LOC119179100"/>
<dbReference type="Gene3D" id="3.10.129.110">
    <property type="entry name" value="Polyketide synthase dehydratase"/>
    <property type="match status" value="1"/>
</dbReference>
<reference evidence="11" key="2">
    <citation type="submission" date="2021-09" db="EMBL/GenBank/DDBJ databases">
        <authorList>
            <person name="Jia N."/>
            <person name="Wang J."/>
            <person name="Shi W."/>
            <person name="Du L."/>
            <person name="Sun Y."/>
            <person name="Zhan W."/>
            <person name="Jiang J."/>
            <person name="Wang Q."/>
            <person name="Zhang B."/>
            <person name="Ji P."/>
            <person name="Sakyi L.B."/>
            <person name="Cui X."/>
            <person name="Yuan T."/>
            <person name="Jiang B."/>
            <person name="Yang W."/>
            <person name="Lam T.T.-Y."/>
            <person name="Chang Q."/>
            <person name="Ding S."/>
            <person name="Wang X."/>
            <person name="Zhu J."/>
            <person name="Ruan X."/>
            <person name="Zhao L."/>
            <person name="Wei J."/>
            <person name="Que T."/>
            <person name="Du C."/>
            <person name="Cheng J."/>
            <person name="Dai P."/>
            <person name="Han X."/>
            <person name="Huang E."/>
            <person name="Gao Y."/>
            <person name="Liu J."/>
            <person name="Shao H."/>
            <person name="Ye R."/>
            <person name="Li L."/>
            <person name="Wei W."/>
            <person name="Wang X."/>
            <person name="Wang C."/>
            <person name="Huo Q."/>
            <person name="Li W."/>
            <person name="Guo W."/>
            <person name="Chen H."/>
            <person name="Chen S."/>
            <person name="Zhou L."/>
            <person name="Zhou L."/>
            <person name="Ni X."/>
            <person name="Tian J."/>
            <person name="Zhou Y."/>
            <person name="Sheng Y."/>
            <person name="Liu T."/>
            <person name="Pan Y."/>
            <person name="Xia L."/>
            <person name="Li J."/>
            <person name="Zhao F."/>
            <person name="Cao W."/>
        </authorList>
    </citation>
    <scope>NUCLEOTIDE SEQUENCE</scope>
    <source>
        <strain evidence="11">Rmic-2018</strain>
        <tissue evidence="11">Larvae</tissue>
    </source>
</reference>
<evidence type="ECO:0000313" key="11">
    <source>
        <dbReference type="EMBL" id="KAH8038197.1"/>
    </source>
</evidence>
<dbReference type="InterPro" id="IPR050091">
    <property type="entry name" value="PKS_NRPS_Biosynth_Enz"/>
</dbReference>
<dbReference type="InterPro" id="IPR049900">
    <property type="entry name" value="PKS_mFAS_DH"/>
</dbReference>